<sequence length="334" mass="36932">MERSEFPHLNDSQFEPVRKMGGIFGRDVFRGLASVMPAEQVERVNAFDTYERELIAHVQGNLQASVAEPKPVQPKRLRLAVPAFEGKEGENLHFWIREVEIAMRAGLISDQGLRVAFALSNLSGRAKNWAYTLETMSPGCFASWEQLCERLRAAFLPANDAFRQRSRFLACKQGKRELYEYVQEMRTLASSLVGNPLPDDVKTTVFVDGLKVGPARTQLFHVHASTMEEAIKIALQKAYSHKQAGTPVVAQLVVANNEPEPMDLSSAELGSVRCYKCGGLGHYQRVCPSTGVGKNPSLKPRGPNGRWRKPRPGAEGTPATSNGGFPRGERVESP</sequence>
<keyword evidence="1" id="KW-0863">Zinc-finger</keyword>
<evidence type="ECO:0000256" key="1">
    <source>
        <dbReference type="PROSITE-ProRule" id="PRU00047"/>
    </source>
</evidence>
<feature type="region of interest" description="Disordered" evidence="2">
    <location>
        <begin position="288"/>
        <end position="334"/>
    </location>
</feature>
<dbReference type="GO" id="GO:0003676">
    <property type="term" value="F:nucleic acid binding"/>
    <property type="evidence" value="ECO:0007669"/>
    <property type="project" value="InterPro"/>
</dbReference>
<keyword evidence="5" id="KW-1185">Reference proteome</keyword>
<dbReference type="InterPro" id="IPR005162">
    <property type="entry name" value="Retrotrans_gag_dom"/>
</dbReference>
<dbReference type="Proteomes" id="UP000005238">
    <property type="component" value="Unassembled WGS sequence"/>
</dbReference>
<dbReference type="InterPro" id="IPR036875">
    <property type="entry name" value="Znf_CCHC_sf"/>
</dbReference>
<dbReference type="PROSITE" id="PS50158">
    <property type="entry name" value="ZF_CCHC"/>
    <property type="match status" value="1"/>
</dbReference>
<feature type="domain" description="CCHC-type" evidence="3">
    <location>
        <begin position="273"/>
        <end position="289"/>
    </location>
</feature>
<accession>H3H849</accession>
<dbReference type="Pfam" id="PF03732">
    <property type="entry name" value="Retrotrans_gag"/>
    <property type="match status" value="1"/>
</dbReference>
<protein>
    <recommendedName>
        <fullName evidence="3">CCHC-type domain-containing protein</fullName>
    </recommendedName>
</protein>
<dbReference type="AlphaFoldDB" id="H3H849"/>
<evidence type="ECO:0000313" key="4">
    <source>
        <dbReference type="EnsemblProtists" id="Phyra86951"/>
    </source>
</evidence>
<dbReference type="Pfam" id="PF00098">
    <property type="entry name" value="zf-CCHC"/>
    <property type="match status" value="1"/>
</dbReference>
<keyword evidence="1" id="KW-0479">Metal-binding</keyword>
<reference evidence="5" key="1">
    <citation type="journal article" date="2006" name="Science">
        <title>Phytophthora genome sequences uncover evolutionary origins and mechanisms of pathogenesis.</title>
        <authorList>
            <person name="Tyler B.M."/>
            <person name="Tripathy S."/>
            <person name="Zhang X."/>
            <person name="Dehal P."/>
            <person name="Jiang R.H."/>
            <person name="Aerts A."/>
            <person name="Arredondo F.D."/>
            <person name="Baxter L."/>
            <person name="Bensasson D."/>
            <person name="Beynon J.L."/>
            <person name="Chapman J."/>
            <person name="Damasceno C.M."/>
            <person name="Dorrance A.E."/>
            <person name="Dou D."/>
            <person name="Dickerman A.W."/>
            <person name="Dubchak I.L."/>
            <person name="Garbelotto M."/>
            <person name="Gijzen M."/>
            <person name="Gordon S.G."/>
            <person name="Govers F."/>
            <person name="Grunwald N.J."/>
            <person name="Huang W."/>
            <person name="Ivors K.L."/>
            <person name="Jones R.W."/>
            <person name="Kamoun S."/>
            <person name="Krampis K."/>
            <person name="Lamour K.H."/>
            <person name="Lee M.K."/>
            <person name="McDonald W.H."/>
            <person name="Medina M."/>
            <person name="Meijer H.J."/>
            <person name="Nordberg E.K."/>
            <person name="Maclean D.J."/>
            <person name="Ospina-Giraldo M.D."/>
            <person name="Morris P.F."/>
            <person name="Phuntumart V."/>
            <person name="Putnam N.H."/>
            <person name="Rash S."/>
            <person name="Rose J.K."/>
            <person name="Sakihama Y."/>
            <person name="Salamov A.A."/>
            <person name="Savidor A."/>
            <person name="Scheuring C.F."/>
            <person name="Smith B.M."/>
            <person name="Sobral B.W."/>
            <person name="Terry A."/>
            <person name="Torto-Alalibo T.A."/>
            <person name="Win J."/>
            <person name="Xu Z."/>
            <person name="Zhang H."/>
            <person name="Grigoriev I.V."/>
            <person name="Rokhsar D.S."/>
            <person name="Boore J.L."/>
        </authorList>
    </citation>
    <scope>NUCLEOTIDE SEQUENCE [LARGE SCALE GENOMIC DNA]</scope>
    <source>
        <strain evidence="5">Pr102</strain>
    </source>
</reference>
<keyword evidence="1" id="KW-0862">Zinc</keyword>
<organism evidence="4 5">
    <name type="scientific">Phytophthora ramorum</name>
    <name type="common">Sudden oak death agent</name>
    <dbReference type="NCBI Taxonomy" id="164328"/>
    <lineage>
        <taxon>Eukaryota</taxon>
        <taxon>Sar</taxon>
        <taxon>Stramenopiles</taxon>
        <taxon>Oomycota</taxon>
        <taxon>Peronosporomycetes</taxon>
        <taxon>Peronosporales</taxon>
        <taxon>Peronosporaceae</taxon>
        <taxon>Phytophthora</taxon>
    </lineage>
</organism>
<dbReference type="eggNOG" id="ENOG502RV6R">
    <property type="taxonomic scope" value="Eukaryota"/>
</dbReference>
<dbReference type="EnsemblProtists" id="Phyra86951">
    <property type="protein sequence ID" value="Phyra86951"/>
    <property type="gene ID" value="Phyra86951"/>
</dbReference>
<proteinExistence type="predicted"/>
<reference evidence="4" key="2">
    <citation type="submission" date="2015-06" db="UniProtKB">
        <authorList>
            <consortium name="EnsemblProtists"/>
        </authorList>
    </citation>
    <scope>IDENTIFICATION</scope>
    <source>
        <strain evidence="4">Pr102</strain>
    </source>
</reference>
<evidence type="ECO:0000259" key="3">
    <source>
        <dbReference type="PROSITE" id="PS50158"/>
    </source>
</evidence>
<dbReference type="GO" id="GO:0008270">
    <property type="term" value="F:zinc ion binding"/>
    <property type="evidence" value="ECO:0007669"/>
    <property type="project" value="UniProtKB-KW"/>
</dbReference>
<dbReference type="SUPFAM" id="SSF57756">
    <property type="entry name" value="Retrovirus zinc finger-like domains"/>
    <property type="match status" value="1"/>
</dbReference>
<name>H3H849_PHYRM</name>
<dbReference type="Gene3D" id="4.10.60.10">
    <property type="entry name" value="Zinc finger, CCHC-type"/>
    <property type="match status" value="1"/>
</dbReference>
<dbReference type="InterPro" id="IPR001878">
    <property type="entry name" value="Znf_CCHC"/>
</dbReference>
<dbReference type="EMBL" id="DS567287">
    <property type="status" value="NOT_ANNOTATED_CDS"/>
    <property type="molecule type" value="Genomic_DNA"/>
</dbReference>
<dbReference type="HOGENOM" id="CLU_000384_7_4_1"/>
<dbReference type="PANTHER" id="PTHR33223">
    <property type="entry name" value="CCHC-TYPE DOMAIN-CONTAINING PROTEIN"/>
    <property type="match status" value="1"/>
</dbReference>
<evidence type="ECO:0000256" key="2">
    <source>
        <dbReference type="SAM" id="MobiDB-lite"/>
    </source>
</evidence>
<dbReference type="PANTHER" id="PTHR33223:SF6">
    <property type="entry name" value="CCHC-TYPE DOMAIN-CONTAINING PROTEIN"/>
    <property type="match status" value="1"/>
</dbReference>
<dbReference type="SMART" id="SM00343">
    <property type="entry name" value="ZnF_C2HC"/>
    <property type="match status" value="1"/>
</dbReference>
<dbReference type="VEuPathDB" id="FungiDB:KRP22_13460"/>
<dbReference type="InParanoid" id="H3H849"/>
<evidence type="ECO:0000313" key="5">
    <source>
        <dbReference type="Proteomes" id="UP000005238"/>
    </source>
</evidence>